<proteinExistence type="predicted"/>
<comment type="catalytic activity">
    <reaction evidence="1">
        <text>(6R)-5,10-methylene-5,6,7,8-tetrahydrofolate + glycine + H2O = (6S)-5,6,7,8-tetrahydrofolate + L-serine</text>
        <dbReference type="Rhea" id="RHEA:15481"/>
        <dbReference type="ChEBI" id="CHEBI:15377"/>
        <dbReference type="ChEBI" id="CHEBI:15636"/>
        <dbReference type="ChEBI" id="CHEBI:33384"/>
        <dbReference type="ChEBI" id="CHEBI:57305"/>
        <dbReference type="ChEBI" id="CHEBI:57453"/>
        <dbReference type="EC" id="2.1.2.1"/>
    </reaction>
</comment>
<reference evidence="7" key="2">
    <citation type="journal article" date="2023" name="Int. J. Mol. Sci.">
        <title>De Novo Assembly and Annotation of 11 Diverse Shrub Willow (Salix) Genomes Reveals Novel Gene Organization in Sex-Linked Regions.</title>
        <authorList>
            <person name="Hyden B."/>
            <person name="Feng K."/>
            <person name="Yates T.B."/>
            <person name="Jawdy S."/>
            <person name="Cereghino C."/>
            <person name="Smart L.B."/>
            <person name="Muchero W."/>
        </authorList>
    </citation>
    <scope>NUCLEOTIDE SEQUENCE</scope>
    <source>
        <tissue evidence="7">Shoot tip</tissue>
    </source>
</reference>
<dbReference type="Proteomes" id="UP001141253">
    <property type="component" value="Chromosome 2"/>
</dbReference>
<evidence type="ECO:0000256" key="2">
    <source>
        <dbReference type="ARBA" id="ARBA00001933"/>
    </source>
</evidence>
<dbReference type="InterPro" id="IPR049943">
    <property type="entry name" value="Ser_HO-MeTrfase-like"/>
</dbReference>
<feature type="region of interest" description="Disordered" evidence="4">
    <location>
        <begin position="134"/>
        <end position="159"/>
    </location>
</feature>
<dbReference type="PANTHER" id="PTHR11680">
    <property type="entry name" value="SERINE HYDROXYMETHYLTRANSFERASE"/>
    <property type="match status" value="1"/>
</dbReference>
<organism evidence="7 8">
    <name type="scientific">Salix suchowensis</name>
    <dbReference type="NCBI Taxonomy" id="1278906"/>
    <lineage>
        <taxon>Eukaryota</taxon>
        <taxon>Viridiplantae</taxon>
        <taxon>Streptophyta</taxon>
        <taxon>Embryophyta</taxon>
        <taxon>Tracheophyta</taxon>
        <taxon>Spermatophyta</taxon>
        <taxon>Magnoliopsida</taxon>
        <taxon>eudicotyledons</taxon>
        <taxon>Gunneridae</taxon>
        <taxon>Pentapetalae</taxon>
        <taxon>rosids</taxon>
        <taxon>fabids</taxon>
        <taxon>Malpighiales</taxon>
        <taxon>Salicaceae</taxon>
        <taxon>Saliceae</taxon>
        <taxon>Salix</taxon>
    </lineage>
</organism>
<evidence type="ECO:0000259" key="6">
    <source>
        <dbReference type="Pfam" id="PF00464"/>
    </source>
</evidence>
<dbReference type="EMBL" id="JAPFFI010000006">
    <property type="protein sequence ID" value="KAJ6391579.1"/>
    <property type="molecule type" value="Genomic_DNA"/>
</dbReference>
<dbReference type="InterPro" id="IPR039429">
    <property type="entry name" value="SHMT-like_dom"/>
</dbReference>
<dbReference type="Pfam" id="PF00464">
    <property type="entry name" value="SHMT"/>
    <property type="match status" value="1"/>
</dbReference>
<feature type="domain" description="Serine hydroxymethyltransferase-like" evidence="6">
    <location>
        <begin position="2"/>
        <end position="46"/>
    </location>
</feature>
<keyword evidence="8" id="KW-1185">Reference proteome</keyword>
<keyword evidence="3" id="KW-0663">Pyridoxal phosphate</keyword>
<dbReference type="SUPFAM" id="SSF53383">
    <property type="entry name" value="PLP-dependent transferases"/>
    <property type="match status" value="1"/>
</dbReference>
<protein>
    <recommendedName>
        <fullName evidence="6">Serine hydroxymethyltransferase-like domain-containing protein</fullName>
    </recommendedName>
</protein>
<comment type="caution">
    <text evidence="7">The sequence shown here is derived from an EMBL/GenBank/DDBJ whole genome shotgun (WGS) entry which is preliminary data.</text>
</comment>
<feature type="compositionally biased region" description="Basic and acidic residues" evidence="4">
    <location>
        <begin position="139"/>
        <end position="159"/>
    </location>
</feature>
<gene>
    <name evidence="7" type="ORF">OIU77_025537</name>
</gene>
<evidence type="ECO:0000313" key="7">
    <source>
        <dbReference type="EMBL" id="KAJ6391579.1"/>
    </source>
</evidence>
<keyword evidence="5" id="KW-0812">Transmembrane</keyword>
<dbReference type="InterPro" id="IPR015422">
    <property type="entry name" value="PyrdxlP-dep_Trfase_small"/>
</dbReference>
<dbReference type="PANTHER" id="PTHR11680:SF7">
    <property type="entry name" value="SERINE HYDROXYMETHYLTRANSFERASE 7"/>
    <property type="match status" value="1"/>
</dbReference>
<dbReference type="Gene3D" id="3.90.1150.10">
    <property type="entry name" value="Aspartate Aminotransferase, domain 1"/>
    <property type="match status" value="1"/>
</dbReference>
<name>A0ABQ9C0M1_9ROSI</name>
<evidence type="ECO:0000256" key="3">
    <source>
        <dbReference type="ARBA" id="ARBA00022898"/>
    </source>
</evidence>
<evidence type="ECO:0000256" key="4">
    <source>
        <dbReference type="SAM" id="MobiDB-lite"/>
    </source>
</evidence>
<reference evidence="7" key="1">
    <citation type="submission" date="2022-10" db="EMBL/GenBank/DDBJ databases">
        <authorList>
            <person name="Hyden B.L."/>
            <person name="Feng K."/>
            <person name="Yates T."/>
            <person name="Jawdy S."/>
            <person name="Smart L.B."/>
            <person name="Muchero W."/>
        </authorList>
    </citation>
    <scope>NUCLEOTIDE SEQUENCE</scope>
    <source>
        <tissue evidence="7">Shoot tip</tissue>
    </source>
</reference>
<sequence length="159" mass="17383">MCHITLNKSAIFGDNGAICPGGVRIGTPAMTSRGCLEADFETIADFLHKAAQITTADLTFEFIKEATLMKLKVLSPCHCGKLPFPQDSNGDTLLCLKRCQFRYLPGRLSLYVSTSVVFLSWFFSGDLYSAHPRSVRPATEGRHGKAENGCDNERHGAVV</sequence>
<keyword evidence="5" id="KW-1133">Transmembrane helix</keyword>
<dbReference type="InterPro" id="IPR015424">
    <property type="entry name" value="PyrdxlP-dep_Trfase"/>
</dbReference>
<feature type="transmembrane region" description="Helical" evidence="5">
    <location>
        <begin position="108"/>
        <end position="124"/>
    </location>
</feature>
<accession>A0ABQ9C0M1</accession>
<comment type="cofactor">
    <cofactor evidence="2">
        <name>pyridoxal 5'-phosphate</name>
        <dbReference type="ChEBI" id="CHEBI:597326"/>
    </cofactor>
</comment>
<keyword evidence="5" id="KW-0472">Membrane</keyword>
<evidence type="ECO:0000256" key="1">
    <source>
        <dbReference type="ARBA" id="ARBA00001528"/>
    </source>
</evidence>
<evidence type="ECO:0000256" key="5">
    <source>
        <dbReference type="SAM" id="Phobius"/>
    </source>
</evidence>
<evidence type="ECO:0000313" key="8">
    <source>
        <dbReference type="Proteomes" id="UP001141253"/>
    </source>
</evidence>